<dbReference type="Pfam" id="PF07992">
    <property type="entry name" value="Pyr_redox_2"/>
    <property type="match status" value="1"/>
</dbReference>
<dbReference type="InterPro" id="IPR050097">
    <property type="entry name" value="Ferredoxin-NADP_redctase_2"/>
</dbReference>
<keyword evidence="4" id="KW-0597">Phosphoprotein</keyword>
<dbReference type="PRINTS" id="PR00469">
    <property type="entry name" value="PNDRDTASEII"/>
</dbReference>
<dbReference type="SUPFAM" id="SSF52172">
    <property type="entry name" value="CheY-like"/>
    <property type="match status" value="1"/>
</dbReference>
<dbReference type="SUPFAM" id="SSF51905">
    <property type="entry name" value="FAD/NAD(P)-binding domain"/>
    <property type="match status" value="1"/>
</dbReference>
<dbReference type="Pfam" id="PF00072">
    <property type="entry name" value="Response_reg"/>
    <property type="match status" value="1"/>
</dbReference>
<accession>A0A1I4FC83</accession>
<gene>
    <name evidence="6" type="ORF">SAMN04488085_10744</name>
</gene>
<dbReference type="PANTHER" id="PTHR48105">
    <property type="entry name" value="THIOREDOXIN REDUCTASE 1-RELATED-RELATED"/>
    <property type="match status" value="1"/>
</dbReference>
<dbReference type="InterPro" id="IPR036188">
    <property type="entry name" value="FAD/NAD-bd_sf"/>
</dbReference>
<dbReference type="Gene3D" id="3.40.30.10">
    <property type="entry name" value="Glutaredoxin"/>
    <property type="match status" value="1"/>
</dbReference>
<evidence type="ECO:0000256" key="2">
    <source>
        <dbReference type="ARBA" id="ARBA00023002"/>
    </source>
</evidence>
<dbReference type="RefSeq" id="WP_091324924.1">
    <property type="nucleotide sequence ID" value="NZ_FOSW01000007.1"/>
</dbReference>
<evidence type="ECO:0000256" key="1">
    <source>
        <dbReference type="ARBA" id="ARBA00022630"/>
    </source>
</evidence>
<name>A0A1I4FC83_9ACTN</name>
<protein>
    <submittedName>
        <fullName evidence="6">Thioredoxin reductase (NADPH)</fullName>
    </submittedName>
</protein>
<dbReference type="InterPro" id="IPR011006">
    <property type="entry name" value="CheY-like_superfamily"/>
</dbReference>
<sequence>MSRPVLLAVDDDGPVLAAVERDLRARYAEHYRVLTASSGGQALDLLRRLRLREEPVALLLVDQRMPGTCGVELLSASRPLHPEARRVLLTAYADTEAAIAAINDAGVQHYLRKPWHPPEERLYPVLDDLLRTWRRPAPVAGLRLLGDRWSPATHALRQFLGRNLVPYRWMDVEADCAARQLLVVAGADAGSLPVLLLDDGEVLTRPEPAEVAGRIGLPARAQRTAYDLVVAGAGPAGLAAGVRGASEGLSTLLLECNAPGGQAGATSRIANYLGVPAGLSGADLTVRAREQAIRLGAEVLVPAEAVGLRRADPYTVVRLADGDEVSASTLVIASGVTYRTLDVPGVDALSGQGVYYGAGRAEAVDHAGGAVYVVGGGNAAGQAAIFLGQVAASVTLLVRGSELAGTMSRYLIDRLEAAETVSVEYDTEVVGAVGTGRLAGLRLRSGGTAEREVDADAVFVFIGQAPRTGWLEGVVRRDERGFVLTGADLGSPPPDWPLDVPPLPLETSVPRVFAAGDVRRGSTKRIASAVAEGAMAVSLAHERLAGR</sequence>
<keyword evidence="7" id="KW-1185">Reference proteome</keyword>
<dbReference type="InterPro" id="IPR023753">
    <property type="entry name" value="FAD/NAD-binding_dom"/>
</dbReference>
<evidence type="ECO:0000313" key="6">
    <source>
        <dbReference type="EMBL" id="SFL14487.1"/>
    </source>
</evidence>
<dbReference type="InterPro" id="IPR001789">
    <property type="entry name" value="Sig_transdc_resp-reg_receiver"/>
</dbReference>
<dbReference type="SMART" id="SM00448">
    <property type="entry name" value="REC"/>
    <property type="match status" value="1"/>
</dbReference>
<reference evidence="7" key="1">
    <citation type="submission" date="2016-10" db="EMBL/GenBank/DDBJ databases">
        <authorList>
            <person name="Varghese N."/>
            <person name="Submissions S."/>
        </authorList>
    </citation>
    <scope>NUCLEOTIDE SEQUENCE [LARGE SCALE GENOMIC DNA]</scope>
    <source>
        <strain evidence="7">DSM 45317</strain>
    </source>
</reference>
<dbReference type="GO" id="GO:0004791">
    <property type="term" value="F:thioredoxin-disulfide reductase (NADPH) activity"/>
    <property type="evidence" value="ECO:0007669"/>
    <property type="project" value="UniProtKB-EC"/>
</dbReference>
<dbReference type="PRINTS" id="PR00368">
    <property type="entry name" value="FADPNR"/>
</dbReference>
<evidence type="ECO:0000259" key="5">
    <source>
        <dbReference type="PROSITE" id="PS50110"/>
    </source>
</evidence>
<dbReference type="PROSITE" id="PS50110">
    <property type="entry name" value="RESPONSE_REGULATORY"/>
    <property type="match status" value="1"/>
</dbReference>
<comment type="catalytic activity">
    <reaction evidence="3">
        <text>[thioredoxin]-dithiol + NADP(+) = [thioredoxin]-disulfide + NADPH + H(+)</text>
        <dbReference type="Rhea" id="RHEA:20345"/>
        <dbReference type="Rhea" id="RHEA-COMP:10698"/>
        <dbReference type="Rhea" id="RHEA-COMP:10700"/>
        <dbReference type="ChEBI" id="CHEBI:15378"/>
        <dbReference type="ChEBI" id="CHEBI:29950"/>
        <dbReference type="ChEBI" id="CHEBI:50058"/>
        <dbReference type="ChEBI" id="CHEBI:57783"/>
        <dbReference type="ChEBI" id="CHEBI:58349"/>
        <dbReference type="EC" id="1.8.1.9"/>
    </reaction>
</comment>
<keyword evidence="1" id="KW-0285">Flavoprotein</keyword>
<dbReference type="Gene3D" id="3.50.50.60">
    <property type="entry name" value="FAD/NAD(P)-binding domain"/>
    <property type="match status" value="2"/>
</dbReference>
<evidence type="ECO:0000313" key="7">
    <source>
        <dbReference type="Proteomes" id="UP000199152"/>
    </source>
</evidence>
<dbReference type="InParanoid" id="A0A1I4FC83"/>
<dbReference type="OrthoDB" id="109585at2"/>
<dbReference type="STRING" id="504800.SAMN04488085_10744"/>
<dbReference type="Proteomes" id="UP000199152">
    <property type="component" value="Unassembled WGS sequence"/>
</dbReference>
<evidence type="ECO:0000256" key="3">
    <source>
        <dbReference type="ARBA" id="ARBA00048132"/>
    </source>
</evidence>
<dbReference type="AlphaFoldDB" id="A0A1I4FC83"/>
<dbReference type="Gene3D" id="3.40.50.2300">
    <property type="match status" value="1"/>
</dbReference>
<evidence type="ECO:0000256" key="4">
    <source>
        <dbReference type="PROSITE-ProRule" id="PRU00169"/>
    </source>
</evidence>
<feature type="modified residue" description="4-aspartylphosphate" evidence="4">
    <location>
        <position position="62"/>
    </location>
</feature>
<keyword evidence="2" id="KW-0560">Oxidoreductase</keyword>
<proteinExistence type="predicted"/>
<dbReference type="EMBL" id="FOSW01000007">
    <property type="protein sequence ID" value="SFL14487.1"/>
    <property type="molecule type" value="Genomic_DNA"/>
</dbReference>
<organism evidence="6 7">
    <name type="scientific">Geodermatophilus ruber</name>
    <dbReference type="NCBI Taxonomy" id="504800"/>
    <lineage>
        <taxon>Bacteria</taxon>
        <taxon>Bacillati</taxon>
        <taxon>Actinomycetota</taxon>
        <taxon>Actinomycetes</taxon>
        <taxon>Geodermatophilales</taxon>
        <taxon>Geodermatophilaceae</taxon>
        <taxon>Geodermatophilus</taxon>
    </lineage>
</organism>
<feature type="domain" description="Response regulatory" evidence="5">
    <location>
        <begin position="5"/>
        <end position="128"/>
    </location>
</feature>
<dbReference type="GO" id="GO:0000160">
    <property type="term" value="P:phosphorelay signal transduction system"/>
    <property type="evidence" value="ECO:0007669"/>
    <property type="project" value="InterPro"/>
</dbReference>